<sequence length="84" mass="9452">MSSAIKFTTLLNKSEEQKDESPSSWRLGLRKTGSHNMLSEVTASREALRERGSIYRSSSSPRISALLDNKEKDKDNKIYFASIA</sequence>
<dbReference type="AlphaFoldDB" id="A0A8D0GSS9"/>
<keyword evidence="2" id="KW-1185">Reference proteome</keyword>
<reference evidence="1" key="1">
    <citation type="submission" date="2025-08" db="UniProtKB">
        <authorList>
            <consortium name="Ensembl"/>
        </authorList>
    </citation>
    <scope>IDENTIFICATION</scope>
</reference>
<organism evidence="1 2">
    <name type="scientific">Sphenodon punctatus</name>
    <name type="common">Tuatara</name>
    <name type="synonym">Hatteria punctata</name>
    <dbReference type="NCBI Taxonomy" id="8508"/>
    <lineage>
        <taxon>Eukaryota</taxon>
        <taxon>Metazoa</taxon>
        <taxon>Chordata</taxon>
        <taxon>Craniata</taxon>
        <taxon>Vertebrata</taxon>
        <taxon>Euteleostomi</taxon>
        <taxon>Lepidosauria</taxon>
        <taxon>Sphenodontia</taxon>
        <taxon>Sphenodontidae</taxon>
        <taxon>Sphenodon</taxon>
    </lineage>
</organism>
<protein>
    <submittedName>
        <fullName evidence="1">Uncharacterized protein</fullName>
    </submittedName>
</protein>
<dbReference type="GeneTree" id="ENSGT00940000157067"/>
<evidence type="ECO:0000313" key="1">
    <source>
        <dbReference type="Ensembl" id="ENSSPUP00000010715.1"/>
    </source>
</evidence>
<name>A0A8D0GSS9_SPHPU</name>
<proteinExistence type="predicted"/>
<evidence type="ECO:0000313" key="2">
    <source>
        <dbReference type="Proteomes" id="UP000694392"/>
    </source>
</evidence>
<reference evidence="1" key="2">
    <citation type="submission" date="2025-09" db="UniProtKB">
        <authorList>
            <consortium name="Ensembl"/>
        </authorList>
    </citation>
    <scope>IDENTIFICATION</scope>
</reference>
<dbReference type="Proteomes" id="UP000694392">
    <property type="component" value="Unplaced"/>
</dbReference>
<dbReference type="Ensembl" id="ENSSPUT00000011431.1">
    <property type="protein sequence ID" value="ENSSPUP00000010715.1"/>
    <property type="gene ID" value="ENSSPUG00000008259.1"/>
</dbReference>
<accession>A0A8D0GSS9</accession>